<dbReference type="InterPro" id="IPR027056">
    <property type="entry name" value="Gluconate_2DH_su3"/>
</dbReference>
<sequence>MYINRRSAIKQLFIISAGAAILPSCVSNDKPAAGTFSHLPLTAKDEETLAEISSTIIPTTDTPGAKEVGAHLFALRMVNDCYKKEDRERFIKGLRQFEEHVKGQHNKTYAQCTPAEKEKVISAAQQGGVDDAAWFYKTFKRLTIQAYTSSEYFLTKVDVYKLVPGKFVSSVKV</sequence>
<gene>
    <name evidence="2" type="ORF">CCY01nite_47160</name>
</gene>
<dbReference type="Proteomes" id="UP000321436">
    <property type="component" value="Unassembled WGS sequence"/>
</dbReference>
<comment type="caution">
    <text evidence="2">The sequence shown here is derived from an EMBL/GenBank/DDBJ whole genome shotgun (WGS) entry which is preliminary data.</text>
</comment>
<name>A0A512RRZ1_9BACT</name>
<dbReference type="EMBL" id="BKAU01000006">
    <property type="protein sequence ID" value="GEP98456.1"/>
    <property type="molecule type" value="Genomic_DNA"/>
</dbReference>
<feature type="signal peptide" evidence="1">
    <location>
        <begin position="1"/>
        <end position="19"/>
    </location>
</feature>
<accession>A0A512RRZ1</accession>
<proteinExistence type="predicted"/>
<dbReference type="OrthoDB" id="6385145at2"/>
<protein>
    <submittedName>
        <fullName evidence="2">Twin-arginine translocation pathway signal protein</fullName>
    </submittedName>
</protein>
<keyword evidence="1" id="KW-0732">Signal</keyword>
<dbReference type="RefSeq" id="WP_146867034.1">
    <property type="nucleotide sequence ID" value="NZ_BKAU01000006.1"/>
</dbReference>
<reference evidence="2 3" key="1">
    <citation type="submission" date="2019-07" db="EMBL/GenBank/DDBJ databases">
        <title>Whole genome shotgun sequence of Chitinophaga cymbidii NBRC 109752.</title>
        <authorList>
            <person name="Hosoyama A."/>
            <person name="Uohara A."/>
            <person name="Ohji S."/>
            <person name="Ichikawa N."/>
        </authorList>
    </citation>
    <scope>NUCLEOTIDE SEQUENCE [LARGE SCALE GENOMIC DNA]</scope>
    <source>
        <strain evidence="2 3">NBRC 109752</strain>
    </source>
</reference>
<keyword evidence="3" id="KW-1185">Reference proteome</keyword>
<evidence type="ECO:0000256" key="1">
    <source>
        <dbReference type="SAM" id="SignalP"/>
    </source>
</evidence>
<dbReference type="Pfam" id="PF13618">
    <property type="entry name" value="Gluconate_2-dh3"/>
    <property type="match status" value="1"/>
</dbReference>
<feature type="chain" id="PRO_5021987701" evidence="1">
    <location>
        <begin position="20"/>
        <end position="173"/>
    </location>
</feature>
<evidence type="ECO:0000313" key="2">
    <source>
        <dbReference type="EMBL" id="GEP98456.1"/>
    </source>
</evidence>
<evidence type="ECO:0000313" key="3">
    <source>
        <dbReference type="Proteomes" id="UP000321436"/>
    </source>
</evidence>
<organism evidence="2 3">
    <name type="scientific">Chitinophaga cymbidii</name>
    <dbReference type="NCBI Taxonomy" id="1096750"/>
    <lineage>
        <taxon>Bacteria</taxon>
        <taxon>Pseudomonadati</taxon>
        <taxon>Bacteroidota</taxon>
        <taxon>Chitinophagia</taxon>
        <taxon>Chitinophagales</taxon>
        <taxon>Chitinophagaceae</taxon>
        <taxon>Chitinophaga</taxon>
    </lineage>
</organism>
<dbReference type="AlphaFoldDB" id="A0A512RRZ1"/>